<dbReference type="EMBL" id="BSYA01000008">
    <property type="protein sequence ID" value="GMG23906.1"/>
    <property type="molecule type" value="Genomic_DNA"/>
</dbReference>
<gene>
    <name evidence="1" type="ORF">Aory04_000125800</name>
</gene>
<dbReference type="Proteomes" id="UP001165205">
    <property type="component" value="Unassembled WGS sequence"/>
</dbReference>
<proteinExistence type="predicted"/>
<evidence type="ECO:0000313" key="1">
    <source>
        <dbReference type="EMBL" id="GMG23906.1"/>
    </source>
</evidence>
<evidence type="ECO:0000313" key="2">
    <source>
        <dbReference type="Proteomes" id="UP001165205"/>
    </source>
</evidence>
<accession>A0AAN5BT94</accession>
<protein>
    <submittedName>
        <fullName evidence="1">Unnamed protein product</fullName>
    </submittedName>
</protein>
<name>A0AAN5BT94_ASPOZ</name>
<comment type="caution">
    <text evidence="1">The sequence shown here is derived from an EMBL/GenBank/DDBJ whole genome shotgun (WGS) entry which is preliminary data.</text>
</comment>
<sequence length="228" mass="25358">MVDSVFPAPSLVDETFLAPSSSETNDTAMAADGTLAKMNMFQFNSMLKEYSPPRFEDLFQDLDASKAGLCHEQRSNVNPITEDTHPAERFPVHLLRASSTKASIGELDENMKSFLDATLGWEHYRPRLVSEVDLIDAEHYSLFSANTCPIPWYTVSVVSSLGALQQFRFIDILLVHPMVNRAIYNHRSVRTHSGLNPFGDTNSGVNSEPKGNAASMCFGFAQWVELAH</sequence>
<organism evidence="1 2">
    <name type="scientific">Aspergillus oryzae</name>
    <name type="common">Yellow koji mold</name>
    <dbReference type="NCBI Taxonomy" id="5062"/>
    <lineage>
        <taxon>Eukaryota</taxon>
        <taxon>Fungi</taxon>
        <taxon>Dikarya</taxon>
        <taxon>Ascomycota</taxon>
        <taxon>Pezizomycotina</taxon>
        <taxon>Eurotiomycetes</taxon>
        <taxon>Eurotiomycetidae</taxon>
        <taxon>Eurotiales</taxon>
        <taxon>Aspergillaceae</taxon>
        <taxon>Aspergillus</taxon>
        <taxon>Aspergillus subgen. Circumdati</taxon>
    </lineage>
</organism>
<reference evidence="1" key="1">
    <citation type="submission" date="2023-04" db="EMBL/GenBank/DDBJ databases">
        <title>Aspergillus oryzae NBRC 4228.</title>
        <authorList>
            <person name="Ichikawa N."/>
            <person name="Sato H."/>
            <person name="Tonouchi N."/>
        </authorList>
    </citation>
    <scope>NUCLEOTIDE SEQUENCE</scope>
    <source>
        <strain evidence="1">NBRC 4228</strain>
    </source>
</reference>
<dbReference type="AlphaFoldDB" id="A0AAN5BT94"/>